<evidence type="ECO:0000313" key="3">
    <source>
        <dbReference type="Proteomes" id="UP000051870"/>
    </source>
</evidence>
<accession>A0A0P1IDW0</accession>
<evidence type="ECO:0000313" key="2">
    <source>
        <dbReference type="EMBL" id="CUJ92704.1"/>
    </source>
</evidence>
<dbReference type="Proteomes" id="UP000051870">
    <property type="component" value="Unassembled WGS sequence"/>
</dbReference>
<evidence type="ECO:0008006" key="4">
    <source>
        <dbReference type="Google" id="ProtNLM"/>
    </source>
</evidence>
<feature type="chain" id="PRO_5006065157" description="YMGG-like Gly-zipper domain-containing protein" evidence="1">
    <location>
        <begin position="20"/>
        <end position="107"/>
    </location>
</feature>
<dbReference type="RefSeq" id="WP_058310634.1">
    <property type="nucleotide sequence ID" value="NZ_CYTW01000001.1"/>
</dbReference>
<dbReference type="STRING" id="1715693.PH7735_01513"/>
<reference evidence="3" key="1">
    <citation type="submission" date="2015-09" db="EMBL/GenBank/DDBJ databases">
        <authorList>
            <person name="Rodrigo-Torres Lidia"/>
            <person name="Arahal R.David."/>
        </authorList>
    </citation>
    <scope>NUCLEOTIDE SEQUENCE [LARGE SCALE GENOMIC DNA]</scope>
    <source>
        <strain evidence="3">CECT 7735</strain>
    </source>
</reference>
<name>A0A0P1IDW0_9RHOB</name>
<evidence type="ECO:0000256" key="1">
    <source>
        <dbReference type="SAM" id="SignalP"/>
    </source>
</evidence>
<proteinExistence type="predicted"/>
<dbReference type="EMBL" id="CYTW01000001">
    <property type="protein sequence ID" value="CUJ92704.1"/>
    <property type="molecule type" value="Genomic_DNA"/>
</dbReference>
<keyword evidence="3" id="KW-1185">Reference proteome</keyword>
<dbReference type="AlphaFoldDB" id="A0A0P1IDW0"/>
<dbReference type="GeneID" id="83880565"/>
<organism evidence="2 3">
    <name type="scientific">Shimia thalassica</name>
    <dbReference type="NCBI Taxonomy" id="1715693"/>
    <lineage>
        <taxon>Bacteria</taxon>
        <taxon>Pseudomonadati</taxon>
        <taxon>Pseudomonadota</taxon>
        <taxon>Alphaproteobacteria</taxon>
        <taxon>Rhodobacterales</taxon>
        <taxon>Roseobacteraceae</taxon>
    </lineage>
</organism>
<protein>
    <recommendedName>
        <fullName evidence="4">YMGG-like Gly-zipper domain-containing protein</fullName>
    </recommendedName>
</protein>
<sequence>MTRLTLTLTTVLFALPALANEPDRSHLFCDQYARDAAGTGGTQRGALAGNYAGGAAGAVKNGSKGARRGILLGGAVGAATGSGWDKQLYDFYYQECISGKRLTSPWP</sequence>
<gene>
    <name evidence="2" type="ORF">PH7735_01513</name>
</gene>
<feature type="signal peptide" evidence="1">
    <location>
        <begin position="1"/>
        <end position="19"/>
    </location>
</feature>
<keyword evidence="1" id="KW-0732">Signal</keyword>